<feature type="domain" description="BROMI C-terminal Rab TBC-like" evidence="4">
    <location>
        <begin position="860"/>
        <end position="1293"/>
    </location>
</feature>
<dbReference type="OrthoDB" id="1668230at2759"/>
<dbReference type="EMBL" id="KB309217">
    <property type="protein sequence ID" value="ELT95085.1"/>
    <property type="molecule type" value="Genomic_DNA"/>
</dbReference>
<proteinExistence type="predicted"/>
<evidence type="ECO:0000256" key="1">
    <source>
        <dbReference type="SAM" id="MobiDB-lite"/>
    </source>
</evidence>
<dbReference type="Gene3D" id="1.10.472.80">
    <property type="entry name" value="Ypt/Rab-GAP domain of gyp1p, domain 3"/>
    <property type="match status" value="1"/>
</dbReference>
<gene>
    <name evidence="5" type="ORF">CAPTEDRAFT_176131</name>
</gene>
<dbReference type="SUPFAM" id="SSF48371">
    <property type="entry name" value="ARM repeat"/>
    <property type="match status" value="1"/>
</dbReference>
<sequence>MPYLRESGSYEAAEESLVHMEENNEHFHQLSLVRRLRGQIDTHLGSLIDEEIEKHSMSASDAVAGQETLVSQISSKILSSTSYQIMLQNLKPSIVSAGDHLLKNFDEEFMAEGSDKSTMGHNQKAEVLYSDGESSLGDSSLNHVSLMLLRGGKIGFYVDSFEVRKEALKKLSTIATIDVQSCEDWPKIKQGLQEALNETDPQFWVTSLQLLARGFAVNNASTKDIYSTIVDYLAMQFRTSSVPKLKAGLDCSQPDQNKMIKSFRLINDYQRHIPQYWVRYPEKFLEDVLEATSSLLSIHPSVGSLSPITPVHLLALVDIRAHWLTKWLHGNYSRTPLLNILHRLVCQVDNAIISVLMYCKQRCQPSTSPSPSETPPPPPPPSVFTLSLSGHSSSSQRTFYSGPELEYAYFVHSLNLIGKLLLYERGRSLFPVKIRDYDEPVTLTQLLVSLTKLLTEQPGSVPRRTGISDDHTIGSFVMLCAATGQFEPRGLVADLLVKLSSQEIVCEKCLCHEAFTQTLLQPIVSIIAAKDVACQLQSLESVLSAVAHILSCIAAKSAGHRHLLYGESTSKAKFNGNSAAHVLSEFACLMLSDDKCSNITPESKAVVGNIIFICRQLYSTCEGLLIIAPYDLHLKFAQAWRIVSEMFSITQTPTPPGSGGDNTPRQSAQHIALWEDTLRDDLLNFASTPKGLLFLQLTGAINECAACLYFRHMQKLQVSQFDKFGYGYMLSQLAATACGITALLSTGFVNNLVKETWVSLEDDSPMYSPQLWPVSPIDKRARKPFARVATLLASFSAVNEIFGGQQLPSKDVYTFRDIPATLLDLFNRCVMVDTQTKIHSLFNYEQTHTFGLRLLGVMTSCLDTFLLLQTQYNIQALLLRCQADNMLPDSKVIIIDMLSVERNYLLVKTYLIGGPSERVLPPRDVSESNERILMYPLFANYPVPNDYLVKITNRSSAEQETDLSKFLLNSKLDDASVAWLDKCRKSFCALLSSKREDAAQGAVLPDLLERCLRVLQNVPEENVFPLGPAVSESSAKSVKLSPVQSLGIEMAVRYAVTSKFVTFGTKEGREKLGHLIRRCSLCLQQQQKWNSPKDKSLRCLEQNCSPGFDWFVATVFLMMNGNSERAWKFLHKFSAQLSSAYLWMQRLHASVHLPSGLMQSGIPPVFSSSCHNIELILLKELPQISSAFKMSGFSPVQICQQWIRQVFWNYLDWAGICQYVCLCVILGADYQVYMCIAVLRHSQRHLLAASQSSEFITVLKEEPIQGFKVGEHLEYMRKLEMRYRSTVLADMRNYSKP</sequence>
<dbReference type="SUPFAM" id="SSF47923">
    <property type="entry name" value="Ypt/Rab-GAP domain of gyp1p"/>
    <property type="match status" value="1"/>
</dbReference>
<feature type="region of interest" description="Disordered" evidence="1">
    <location>
        <begin position="366"/>
        <end position="389"/>
    </location>
</feature>
<evidence type="ECO:0008006" key="8">
    <source>
        <dbReference type="Google" id="ProtNLM"/>
    </source>
</evidence>
<dbReference type="Pfam" id="PF23440">
    <property type="entry name" value="BROMI_C"/>
    <property type="match status" value="1"/>
</dbReference>
<reference evidence="5 7" key="2">
    <citation type="journal article" date="2013" name="Nature">
        <title>Insights into bilaterian evolution from three spiralian genomes.</title>
        <authorList>
            <person name="Simakov O."/>
            <person name="Marletaz F."/>
            <person name="Cho S.J."/>
            <person name="Edsinger-Gonzales E."/>
            <person name="Havlak P."/>
            <person name="Hellsten U."/>
            <person name="Kuo D.H."/>
            <person name="Larsson T."/>
            <person name="Lv J."/>
            <person name="Arendt D."/>
            <person name="Savage R."/>
            <person name="Osoegawa K."/>
            <person name="de Jong P."/>
            <person name="Grimwood J."/>
            <person name="Chapman J.A."/>
            <person name="Shapiro H."/>
            <person name="Aerts A."/>
            <person name="Otillar R.P."/>
            <person name="Terry A.Y."/>
            <person name="Boore J.L."/>
            <person name="Grigoriev I.V."/>
            <person name="Lindberg D.R."/>
            <person name="Seaver E.C."/>
            <person name="Weisblat D.A."/>
            <person name="Putnam N.H."/>
            <person name="Rokhsar D.S."/>
        </authorList>
    </citation>
    <scope>NUCLEOTIDE SEQUENCE</scope>
    <source>
        <strain evidence="5 7">I ESC-2004</strain>
    </source>
</reference>
<evidence type="ECO:0000259" key="4">
    <source>
        <dbReference type="Pfam" id="PF23440"/>
    </source>
</evidence>
<dbReference type="PANTHER" id="PTHR13465:SF3">
    <property type="entry name" value="PROTEIN BROAD-MINDED"/>
    <property type="match status" value="1"/>
</dbReference>
<dbReference type="GO" id="GO:1905515">
    <property type="term" value="P:non-motile cilium assembly"/>
    <property type="evidence" value="ECO:0007669"/>
    <property type="project" value="TreeGrafter"/>
</dbReference>
<dbReference type="PANTHER" id="PTHR13465">
    <property type="entry name" value="UPF0183 PROTEIN"/>
    <property type="match status" value="1"/>
</dbReference>
<keyword evidence="7" id="KW-1185">Reference proteome</keyword>
<feature type="compositionally biased region" description="Pro residues" evidence="1">
    <location>
        <begin position="372"/>
        <end position="382"/>
    </location>
</feature>
<dbReference type="Proteomes" id="UP000014760">
    <property type="component" value="Unassembled WGS sequence"/>
</dbReference>
<dbReference type="STRING" id="283909.R7TVQ2"/>
<reference evidence="7" key="1">
    <citation type="submission" date="2012-12" db="EMBL/GenBank/DDBJ databases">
        <authorList>
            <person name="Hellsten U."/>
            <person name="Grimwood J."/>
            <person name="Chapman J.A."/>
            <person name="Shapiro H."/>
            <person name="Aerts A."/>
            <person name="Otillar R.P."/>
            <person name="Terry A.Y."/>
            <person name="Boore J.L."/>
            <person name="Simakov O."/>
            <person name="Marletaz F."/>
            <person name="Cho S.-J."/>
            <person name="Edsinger-Gonzales E."/>
            <person name="Havlak P."/>
            <person name="Kuo D.-H."/>
            <person name="Larsson T."/>
            <person name="Lv J."/>
            <person name="Arendt D."/>
            <person name="Savage R."/>
            <person name="Osoegawa K."/>
            <person name="de Jong P."/>
            <person name="Lindberg D.R."/>
            <person name="Seaver E.C."/>
            <person name="Weisblat D.A."/>
            <person name="Putnam N.H."/>
            <person name="Grigoriev I.V."/>
            <person name="Rokhsar D.S."/>
        </authorList>
    </citation>
    <scope>NUCLEOTIDE SEQUENCE</scope>
    <source>
        <strain evidence="7">I ESC-2004</strain>
    </source>
</reference>
<name>R7TVQ2_CAPTE</name>
<dbReference type="OMA" id="ECVTFMS"/>
<dbReference type="InterPro" id="IPR039156">
    <property type="entry name" value="PHAF1/BROMI"/>
</dbReference>
<evidence type="ECO:0000313" key="6">
    <source>
        <dbReference type="EnsemblMetazoa" id="CapteP176131"/>
    </source>
</evidence>
<dbReference type="InterPro" id="IPR055392">
    <property type="entry name" value="BROMI_C"/>
</dbReference>
<dbReference type="InterPro" id="IPR035969">
    <property type="entry name" value="Rab-GAP_TBC_sf"/>
</dbReference>
<evidence type="ECO:0000313" key="5">
    <source>
        <dbReference type="EMBL" id="ELT95085.1"/>
    </source>
</evidence>
<organism evidence="5">
    <name type="scientific">Capitella teleta</name>
    <name type="common">Polychaete worm</name>
    <dbReference type="NCBI Taxonomy" id="283909"/>
    <lineage>
        <taxon>Eukaryota</taxon>
        <taxon>Metazoa</taxon>
        <taxon>Spiralia</taxon>
        <taxon>Lophotrochozoa</taxon>
        <taxon>Annelida</taxon>
        <taxon>Polychaeta</taxon>
        <taxon>Sedentaria</taxon>
        <taxon>Scolecida</taxon>
        <taxon>Capitellidae</taxon>
        <taxon>Capitella</taxon>
    </lineage>
</organism>
<feature type="domain" description="BROMI N-terminal" evidence="3">
    <location>
        <begin position="6"/>
        <end position="111"/>
    </location>
</feature>
<dbReference type="InterPro" id="IPR032735">
    <property type="entry name" value="BROMI_M"/>
</dbReference>
<dbReference type="InterPro" id="IPR016024">
    <property type="entry name" value="ARM-type_fold"/>
</dbReference>
<dbReference type="Pfam" id="PF23431">
    <property type="entry name" value="BROMI_N"/>
    <property type="match status" value="1"/>
</dbReference>
<dbReference type="EnsemblMetazoa" id="CapteT176131">
    <property type="protein sequence ID" value="CapteP176131"/>
    <property type="gene ID" value="CapteG176131"/>
</dbReference>
<accession>R7TVQ2</accession>
<evidence type="ECO:0000259" key="2">
    <source>
        <dbReference type="Pfam" id="PF14961"/>
    </source>
</evidence>
<evidence type="ECO:0000313" key="7">
    <source>
        <dbReference type="Proteomes" id="UP000014760"/>
    </source>
</evidence>
<reference evidence="6" key="3">
    <citation type="submission" date="2015-06" db="UniProtKB">
        <authorList>
            <consortium name="EnsemblMetazoa"/>
        </authorList>
    </citation>
    <scope>IDENTIFICATION</scope>
</reference>
<dbReference type="HOGENOM" id="CLU_260246_0_0_1"/>
<dbReference type="Pfam" id="PF14961">
    <property type="entry name" value="BROMI"/>
    <property type="match status" value="1"/>
</dbReference>
<dbReference type="EMBL" id="AMQN01002431">
    <property type="status" value="NOT_ANNOTATED_CDS"/>
    <property type="molecule type" value="Genomic_DNA"/>
</dbReference>
<feature type="domain" description="BROMI middle region" evidence="2">
    <location>
        <begin position="162"/>
        <end position="840"/>
    </location>
</feature>
<dbReference type="InterPro" id="IPR055391">
    <property type="entry name" value="BROMI_N"/>
</dbReference>
<protein>
    <recommendedName>
        <fullName evidence="8">Protein broad-minded</fullName>
    </recommendedName>
</protein>
<evidence type="ECO:0000259" key="3">
    <source>
        <dbReference type="Pfam" id="PF23431"/>
    </source>
</evidence>